<evidence type="ECO:0000256" key="2">
    <source>
        <dbReference type="SAM" id="Phobius"/>
    </source>
</evidence>
<reference evidence="3 4" key="1">
    <citation type="submission" date="2021-01" db="EMBL/GenBank/DDBJ databases">
        <title>Whole genome shotgun sequence of Plantactinospora endophytica NBRC 110450.</title>
        <authorList>
            <person name="Komaki H."/>
            <person name="Tamura T."/>
        </authorList>
    </citation>
    <scope>NUCLEOTIDE SEQUENCE [LARGE SCALE GENOMIC DNA]</scope>
    <source>
        <strain evidence="3 4">NBRC 110450</strain>
    </source>
</reference>
<comment type="caution">
    <text evidence="3">The sequence shown here is derived from an EMBL/GenBank/DDBJ whole genome shotgun (WGS) entry which is preliminary data.</text>
</comment>
<gene>
    <name evidence="3" type="ORF">Pen02_36350</name>
</gene>
<organism evidence="3 4">
    <name type="scientific">Plantactinospora endophytica</name>
    <dbReference type="NCBI Taxonomy" id="673535"/>
    <lineage>
        <taxon>Bacteria</taxon>
        <taxon>Bacillati</taxon>
        <taxon>Actinomycetota</taxon>
        <taxon>Actinomycetes</taxon>
        <taxon>Micromonosporales</taxon>
        <taxon>Micromonosporaceae</taxon>
        <taxon>Plantactinospora</taxon>
    </lineage>
</organism>
<evidence type="ECO:0000313" key="3">
    <source>
        <dbReference type="EMBL" id="GIG88699.1"/>
    </source>
</evidence>
<feature type="transmembrane region" description="Helical" evidence="2">
    <location>
        <begin position="34"/>
        <end position="55"/>
    </location>
</feature>
<dbReference type="Proteomes" id="UP000646749">
    <property type="component" value="Unassembled WGS sequence"/>
</dbReference>
<name>A0ABQ4E1V7_9ACTN</name>
<evidence type="ECO:0000256" key="1">
    <source>
        <dbReference type="SAM" id="MobiDB-lite"/>
    </source>
</evidence>
<proteinExistence type="predicted"/>
<accession>A0ABQ4E1V7</accession>
<evidence type="ECO:0000313" key="4">
    <source>
        <dbReference type="Proteomes" id="UP000646749"/>
    </source>
</evidence>
<keyword evidence="4" id="KW-1185">Reference proteome</keyword>
<keyword evidence="2" id="KW-1133">Transmembrane helix</keyword>
<feature type="region of interest" description="Disordered" evidence="1">
    <location>
        <begin position="58"/>
        <end position="87"/>
    </location>
</feature>
<keyword evidence="2" id="KW-0472">Membrane</keyword>
<protein>
    <submittedName>
        <fullName evidence="3">Uncharacterized protein</fullName>
    </submittedName>
</protein>
<keyword evidence="2" id="KW-0812">Transmembrane</keyword>
<dbReference type="EMBL" id="BONW01000016">
    <property type="protein sequence ID" value="GIG88699.1"/>
    <property type="molecule type" value="Genomic_DNA"/>
</dbReference>
<sequence length="125" mass="12929">MRLRMLGAVLVAAVGLVGAFVFLARQDLEHADRYASVAAFLLALLVASVTAVAALRRRAGSATTGPEGAAERNGPEESAPAGAPAAGRAGWSFSPLFAWRNGVVIKGGQGYTHTVVNVRDDDLPD</sequence>
<dbReference type="RefSeq" id="WP_203867193.1">
    <property type="nucleotide sequence ID" value="NZ_BONW01000016.1"/>
</dbReference>